<dbReference type="Proteomes" id="UP000256321">
    <property type="component" value="Unassembled WGS sequence"/>
</dbReference>
<reference evidence="6 7" key="1">
    <citation type="submission" date="2018-07" db="EMBL/GenBank/DDBJ databases">
        <title>Parabacteroides acidifaciens nov. sp., isolated from human feces.</title>
        <authorList>
            <person name="Wang Y.J."/>
        </authorList>
    </citation>
    <scope>NUCLEOTIDE SEQUENCE [LARGE SCALE GENOMIC DNA]</scope>
    <source>
        <strain evidence="6 7">426-9</strain>
    </source>
</reference>
<dbReference type="EMBL" id="JACRTI010000010">
    <property type="protein sequence ID" value="MBC8601265.1"/>
    <property type="molecule type" value="Genomic_DNA"/>
</dbReference>
<dbReference type="GO" id="GO:0031388">
    <property type="term" value="P:organic acid phosphorylation"/>
    <property type="evidence" value="ECO:0007669"/>
    <property type="project" value="UniProtKB-UniRule"/>
</dbReference>
<dbReference type="InterPro" id="IPR018197">
    <property type="entry name" value="Glycerate_kinase_RE-like"/>
</dbReference>
<accession>A0A3D8HG82</accession>
<dbReference type="PANTHER" id="PTHR21599">
    <property type="entry name" value="GLYCERATE KINASE"/>
    <property type="match status" value="1"/>
</dbReference>
<dbReference type="InterPro" id="IPR036129">
    <property type="entry name" value="Glycerate_kinase_sf"/>
</dbReference>
<comment type="caution">
    <text evidence="6">The sequence shown here is derived from an EMBL/GenBank/DDBJ whole genome shotgun (WGS) entry which is preliminary data.</text>
</comment>
<evidence type="ECO:0000313" key="6">
    <source>
        <dbReference type="EMBL" id="RDU49948.1"/>
    </source>
</evidence>
<dbReference type="GO" id="GO:0008887">
    <property type="term" value="F:glycerate kinase activity"/>
    <property type="evidence" value="ECO:0007669"/>
    <property type="project" value="UniProtKB-UniRule"/>
</dbReference>
<dbReference type="Pfam" id="PF02595">
    <property type="entry name" value="Gly_kinase"/>
    <property type="match status" value="1"/>
</dbReference>
<dbReference type="Proteomes" id="UP000629596">
    <property type="component" value="Unassembled WGS sequence"/>
</dbReference>
<dbReference type="SUPFAM" id="SSF110738">
    <property type="entry name" value="Glycerate kinase I"/>
    <property type="match status" value="1"/>
</dbReference>
<evidence type="ECO:0000256" key="1">
    <source>
        <dbReference type="ARBA" id="ARBA00006284"/>
    </source>
</evidence>
<dbReference type="PIRSF" id="PIRSF006078">
    <property type="entry name" value="GlxK"/>
    <property type="match status" value="1"/>
</dbReference>
<proteinExistence type="inferred from homology"/>
<dbReference type="RefSeq" id="WP_115498753.1">
    <property type="nucleotide sequence ID" value="NZ_JACRTI010000010.1"/>
</dbReference>
<sequence>MNKVVIAMDSFKGCLTTEEAGKAAEAGIKAVFRDCETLLFPIADGGEGMLDVLLSTTNGTYESLTVHGPLMDPVEGRYGLSGDGRTALIEMATVSGLPLVPREKRNPMLTTTYGTGELILDALRRGCRKFIVGIGGSATNDAGLGMLQALGFRFLDRDGNPLGIGGRIMSEVAAIDTSAVHPALKEAHFTIACDVENPFCGPDGAAYIFAPQKGADSDMVKELDAGMRSLAQVIRSVTGKEIADYPGAGAAGGMGGGFLAFLNAELKPGIRLMLEALDFEEKVKGADLVITGEGRVDGQTAMGKVPSGILKEAQKQNIPVIVIAGSIEDTEKMNRAGFQGVFSITPGPISLEKAMQPEFAKANIRRTVSQVCAAIRPFITR</sequence>
<keyword evidence="8" id="KW-1185">Reference proteome</keyword>
<dbReference type="Gene3D" id="3.40.50.10350">
    <property type="entry name" value="Glycerate kinase, domain 1"/>
    <property type="match status" value="1"/>
</dbReference>
<protein>
    <submittedName>
        <fullName evidence="6">Glycerate kinase</fullName>
    </submittedName>
</protein>
<dbReference type="EMBL" id="QREV01000010">
    <property type="protein sequence ID" value="RDU49948.1"/>
    <property type="molecule type" value="Genomic_DNA"/>
</dbReference>
<dbReference type="NCBIfam" id="TIGR00045">
    <property type="entry name" value="glycerate kinase"/>
    <property type="match status" value="1"/>
</dbReference>
<dbReference type="Gene3D" id="3.90.1510.10">
    <property type="entry name" value="Glycerate kinase, domain 2"/>
    <property type="match status" value="1"/>
</dbReference>
<dbReference type="InterPro" id="IPR004381">
    <property type="entry name" value="Glycerate_kinase"/>
</dbReference>
<evidence type="ECO:0000256" key="2">
    <source>
        <dbReference type="ARBA" id="ARBA00022679"/>
    </source>
</evidence>
<keyword evidence="3 4" id="KW-0418">Kinase</keyword>
<evidence type="ECO:0000313" key="8">
    <source>
        <dbReference type="Proteomes" id="UP000629596"/>
    </source>
</evidence>
<name>A0A3D8HG82_9BACT</name>
<evidence type="ECO:0000256" key="4">
    <source>
        <dbReference type="PIRNR" id="PIRNR006078"/>
    </source>
</evidence>
<evidence type="ECO:0000313" key="7">
    <source>
        <dbReference type="Proteomes" id="UP000256321"/>
    </source>
</evidence>
<dbReference type="PANTHER" id="PTHR21599:SF0">
    <property type="entry name" value="GLYCERATE KINASE"/>
    <property type="match status" value="1"/>
</dbReference>
<organism evidence="6 7">
    <name type="scientific">Parabacteroides acidifaciens</name>
    <dbReference type="NCBI Taxonomy" id="2290935"/>
    <lineage>
        <taxon>Bacteria</taxon>
        <taxon>Pseudomonadati</taxon>
        <taxon>Bacteroidota</taxon>
        <taxon>Bacteroidia</taxon>
        <taxon>Bacteroidales</taxon>
        <taxon>Tannerellaceae</taxon>
        <taxon>Parabacteroides</taxon>
    </lineage>
</organism>
<comment type="similarity">
    <text evidence="1 4">Belongs to the glycerate kinase type-1 family.</text>
</comment>
<dbReference type="InterPro" id="IPR018193">
    <property type="entry name" value="Glyc_kinase_flavodox-like_fold"/>
</dbReference>
<evidence type="ECO:0000256" key="3">
    <source>
        <dbReference type="ARBA" id="ARBA00022777"/>
    </source>
</evidence>
<dbReference type="AlphaFoldDB" id="A0A3D8HG82"/>
<evidence type="ECO:0000313" key="5">
    <source>
        <dbReference type="EMBL" id="MBC8601265.1"/>
    </source>
</evidence>
<gene>
    <name evidence="6" type="ORF">DWU89_06095</name>
    <name evidence="5" type="ORF">H8784_05960</name>
</gene>
<reference evidence="5 8" key="2">
    <citation type="submission" date="2020-08" db="EMBL/GenBank/DDBJ databases">
        <title>Genome public.</title>
        <authorList>
            <person name="Liu C."/>
            <person name="Sun Q."/>
        </authorList>
    </citation>
    <scope>NUCLEOTIDE SEQUENCE [LARGE SCALE GENOMIC DNA]</scope>
    <source>
        <strain evidence="5 8">426_9</strain>
    </source>
</reference>
<keyword evidence="2 4" id="KW-0808">Transferase</keyword>